<dbReference type="EMBL" id="RHLD01000021">
    <property type="protein sequence ID" value="TPP44929.1"/>
    <property type="molecule type" value="Genomic_DNA"/>
</dbReference>
<feature type="compositionally biased region" description="Acidic residues" evidence="1">
    <location>
        <begin position="1754"/>
        <end position="1765"/>
    </location>
</feature>
<protein>
    <submittedName>
        <fullName evidence="6">WASH complex subunit 7 family protein</fullName>
    </submittedName>
</protein>
<name>A0A504XCN2_LEIDO</name>
<sequence>MPACLAYYTGAMCFTIIHFLAWAFAFVSTPTAQFQTPGHGCYTMWGYRQFCGNVPYDLTGDAAFGCARRTSTMRCGAAFGVMASVCGFAGLVSAIVLNTQIQFPVIVPFVLAAVCIPCTMISWACVASVYNLTMCGDRFGSKYPYTAGFALMVASWGLELIAVVILACTTWTRPPKEEENAADAKHYFSRRIADAAAASLVAAPIAPAGSSAAPPVCSFIFPLSQPMVASLPQQTQLMQLKQMTANTPHPSMTSMASQVTPLDTEESTRQIQRQDRTTASTGTTAADNDRLTASSAHSVASVPTDAVDPPSMHCSSIIESGMRQSIHFCLLPPRHCWLEEVYLTLRMPRPVAYADAAYFHIGARRMWRHLSFVTPNRVQRQRDRGCCISKVTTLVFVEPPSLMTAAQREPYHLRQMDSFYSNQVRREEARALRAQLSAFVDHHEQQLFDAQQRLRHPTDATHWSRQHDVVTVQLADTPYHASFSAHHQPRQRRAYQQSSIADLLGSTMASTDPLLFRLLVSLASSNAEMQALSDEARRCYAPPLALVGDDNENCYKSRSTDRVKGLGSDGSSGDTRRGGHPAMNAGGDNGPSSLQHPQLRRQQEQEDILEEEKLLHSTWTLLPLLQDIWLWRQRVQDVVAHALFQLASIYHDTRSKGSRGDPPPLLHVRLTSFWDSLSDLLGAVLLVEEVLHQNASIRDGVEVMQRLLAQQQLDAKRDDVTGGDDDGEMMRLLLQKLQADILDSSLLASVAAQRFDQLFEASLAACEQSESRPTASVPSTQRHATAARTAATPHPPPFREHTSLCEEFIAVLTGRCNDFEATLSSPRALEHKSSLAALCGLCYLMKGLFLSSLPARGGPAAGPTSVASTTVSRLVAAMLGHVSQRFVAWQSVVPLLQLQGLYVLCPLLWWRRAFPSELSAAAGAMKDGAGALVRRTVVEACQTSGSQFLSNISQWTQQVDRWAAVEMQSALPIDAPLCRSFIQRMVLLIQQGVALSRSVQDGVVQLLLLHHHAEAPLTVSMVHGVLQGVLLLQRIADAYHSKMGILATAQAALVQSIVYVLEKHLYNLFTRTCSTRPGTAAVPTAVAQEQLLALQGALQLLHKPFTADTLACLVLLLDVALNREELQQSKASPAITEQERDDAFIALAQLKAILTYQQTLPCITSASFLFFHRETLYPLFLKYCYEHTLAAVSLPQIVSALGDCRLLIMSARHVKNPSETLLSDYVEFVRDCVHQELVQPLCTEIENQLRLRTHDAVLGQPYRVLRPSSEASGRDLTRYTLLQPFRFFDEWMHVAAQIEHYLSTQFYNLNALMPNDWKTYEEMRSLALRTYRLRIADSHLPSCILDQGLDVLVITENIQQFVAYYTYNLNEQIFIQRPSLTPSKHLHTLNTRHIANSIRTHGTGVMNTAVNYVYKYLLKKMAILSHFLHDDYVRSHLLKDARAVRQRKKEQQPCKYPVEQAEQLIREMDRLGVAHDGVSFLEKARQLISEMGNALGFMRMMRSGGLRAVAEGARFSGDDTDDEEGEEEGTQDGSDNGDSDTVQQRQLNLRRSTVDAVSNLDRVVHSMLEQLSDGSQYYPLLLDAIGRRLRRSSAERYAHLQLLYLLVPALANLQVAYTIQEKEKLLKKHKEEGVFSDDGFAVGTTFLLVLFRAYEFFDDLHWFENKKAQYRGRLEALQAALSTATASGSPEFDNLHLTSSTLHTYLKEYTGLENAFTSSRRFFDTASSSSSSASAAAARPTASDASRRRHAQEASDEEDEQESGE</sequence>
<evidence type="ECO:0000256" key="2">
    <source>
        <dbReference type="SAM" id="Phobius"/>
    </source>
</evidence>
<evidence type="ECO:0000313" key="6">
    <source>
        <dbReference type="EMBL" id="TPP44929.1"/>
    </source>
</evidence>
<dbReference type="VEuPathDB" id="TriTrypDB:LdCL_240018300"/>
<dbReference type="VEuPathDB" id="TriTrypDB:LdCL_240017900"/>
<feature type="region of interest" description="Disordered" evidence="1">
    <location>
        <begin position="770"/>
        <end position="797"/>
    </location>
</feature>
<dbReference type="Pfam" id="PF14744">
    <property type="entry name" value="WASH-7_mid"/>
    <property type="match status" value="1"/>
</dbReference>
<dbReference type="PANTHER" id="PTHR31409">
    <property type="entry name" value="WASH COMPLEX SUBUNIT 4"/>
    <property type="match status" value="1"/>
</dbReference>
<dbReference type="InterPro" id="IPR028191">
    <property type="entry name" value="WASH-4_N"/>
</dbReference>
<feature type="compositionally biased region" description="Polar residues" evidence="1">
    <location>
        <begin position="245"/>
        <end position="261"/>
    </location>
</feature>
<dbReference type="GO" id="GO:0007032">
    <property type="term" value="P:endosome organization"/>
    <property type="evidence" value="ECO:0007669"/>
    <property type="project" value="TreeGrafter"/>
</dbReference>
<comment type="caution">
    <text evidence="6">The sequence shown here is derived from an EMBL/GenBank/DDBJ whole genome shotgun (WGS) entry which is preliminary data.</text>
</comment>
<dbReference type="GO" id="GO:0005768">
    <property type="term" value="C:endosome"/>
    <property type="evidence" value="ECO:0007669"/>
    <property type="project" value="TreeGrafter"/>
</dbReference>
<dbReference type="GO" id="GO:0071203">
    <property type="term" value="C:WASH complex"/>
    <property type="evidence" value="ECO:0007669"/>
    <property type="project" value="InterPro"/>
</dbReference>
<feature type="compositionally biased region" description="Polar residues" evidence="1">
    <location>
        <begin position="277"/>
        <end position="298"/>
    </location>
</feature>
<keyword evidence="2" id="KW-1133">Transmembrane helix</keyword>
<keyword evidence="2" id="KW-0812">Transmembrane</keyword>
<feature type="domain" description="WASH complex subunit 4 N-terminal" evidence="4">
    <location>
        <begin position="943"/>
        <end position="1120"/>
    </location>
</feature>
<feature type="region of interest" description="Disordered" evidence="1">
    <location>
        <begin position="245"/>
        <end position="305"/>
    </location>
</feature>
<gene>
    <name evidence="6" type="ORF">CGC20_12035</name>
</gene>
<keyword evidence="2" id="KW-0472">Membrane</keyword>
<dbReference type="InterPro" id="IPR028282">
    <property type="entry name" value="WASH-7_central"/>
</dbReference>
<feature type="domain" description="WASH complex subunit 4 N-terminal" evidence="4">
    <location>
        <begin position="438"/>
        <end position="849"/>
    </location>
</feature>
<dbReference type="VEuPathDB" id="TriTrypDB:LdBPK_241320.1"/>
<feature type="transmembrane region" description="Helical" evidence="2">
    <location>
        <begin position="145"/>
        <end position="167"/>
    </location>
</feature>
<evidence type="ECO:0000313" key="7">
    <source>
        <dbReference type="Proteomes" id="UP000318821"/>
    </source>
</evidence>
<dbReference type="Proteomes" id="UP000318821">
    <property type="component" value="Unassembled WGS sequence"/>
</dbReference>
<dbReference type="Pfam" id="PF14745">
    <property type="entry name" value="WASH-4_N"/>
    <property type="match status" value="2"/>
</dbReference>
<evidence type="ECO:0000256" key="1">
    <source>
        <dbReference type="SAM" id="MobiDB-lite"/>
    </source>
</evidence>
<dbReference type="PANTHER" id="PTHR31409:SF0">
    <property type="entry name" value="WASH COMPLEX SUBUNIT 4"/>
    <property type="match status" value="1"/>
</dbReference>
<feature type="domain" description="WASH complex subunit 7 C-terminal" evidence="5">
    <location>
        <begin position="1553"/>
        <end position="1723"/>
    </location>
</feature>
<accession>A0A504XCN2</accession>
<feature type="compositionally biased region" description="Polar residues" evidence="1">
    <location>
        <begin position="771"/>
        <end position="781"/>
    </location>
</feature>
<feature type="compositionally biased region" description="Basic and acidic residues" evidence="1">
    <location>
        <begin position="266"/>
        <end position="276"/>
    </location>
</feature>
<dbReference type="Pfam" id="PF07344">
    <property type="entry name" value="Amastin"/>
    <property type="match status" value="1"/>
</dbReference>
<feature type="region of interest" description="Disordered" evidence="1">
    <location>
        <begin position="557"/>
        <end position="604"/>
    </location>
</feature>
<dbReference type="VEuPathDB" id="TriTrypDB:LDHU3_24.1550"/>
<dbReference type="InterPro" id="IPR028283">
    <property type="entry name" value="WASH-7_C"/>
</dbReference>
<feature type="transmembrane region" description="Helical" evidence="2">
    <location>
        <begin position="77"/>
        <end position="97"/>
    </location>
</feature>
<evidence type="ECO:0000259" key="4">
    <source>
        <dbReference type="Pfam" id="PF14745"/>
    </source>
</evidence>
<dbReference type="VEuPathDB" id="TriTrypDB:LdBPK_241280.1"/>
<evidence type="ECO:0000259" key="3">
    <source>
        <dbReference type="Pfam" id="PF14744"/>
    </source>
</evidence>
<feature type="region of interest" description="Disordered" evidence="1">
    <location>
        <begin position="1515"/>
        <end position="1541"/>
    </location>
</feature>
<dbReference type="Pfam" id="PF14746">
    <property type="entry name" value="WASH-7_C"/>
    <property type="match status" value="1"/>
</dbReference>
<reference evidence="7" key="1">
    <citation type="submission" date="2019-02" db="EMBL/GenBank/DDBJ databases">
        <title>FDA dAtabase for Regulatory Grade micrObial Sequences (FDA-ARGOS): Supporting development and validation of Infectious Disease Dx tests.</title>
        <authorList>
            <person name="Duncan R."/>
            <person name="Fisher C."/>
            <person name="Tallon L."/>
            <person name="Sadzewicz L."/>
            <person name="Sengamalay N."/>
            <person name="Ott S."/>
            <person name="Godinez A."/>
            <person name="Nagaraj S."/>
            <person name="Vavikolanu K."/>
            <person name="Vyas G."/>
            <person name="Nadendla S."/>
            <person name="Aluvathingal J."/>
            <person name="Sichtig H."/>
        </authorList>
    </citation>
    <scope>NUCLEOTIDE SEQUENCE [LARGE SCALE GENOMIC DNA]</scope>
    <source>
        <strain evidence="7">FDAARGOS_360</strain>
    </source>
</reference>
<feature type="transmembrane region" description="Helical" evidence="2">
    <location>
        <begin position="109"/>
        <end position="133"/>
    </location>
</feature>
<feature type="compositionally biased region" description="Low complexity" evidence="1">
    <location>
        <begin position="782"/>
        <end position="792"/>
    </location>
</feature>
<organism evidence="6 7">
    <name type="scientific">Leishmania donovani</name>
    <dbReference type="NCBI Taxonomy" id="5661"/>
    <lineage>
        <taxon>Eukaryota</taxon>
        <taxon>Discoba</taxon>
        <taxon>Euglenozoa</taxon>
        <taxon>Kinetoplastea</taxon>
        <taxon>Metakinetoplastina</taxon>
        <taxon>Trypanosomatida</taxon>
        <taxon>Trypanosomatidae</taxon>
        <taxon>Leishmaniinae</taxon>
        <taxon>Leishmania</taxon>
    </lineage>
</organism>
<proteinExistence type="predicted"/>
<dbReference type="InterPro" id="IPR009944">
    <property type="entry name" value="Amastin"/>
</dbReference>
<feature type="compositionally biased region" description="Acidic residues" evidence="1">
    <location>
        <begin position="1518"/>
        <end position="1538"/>
    </location>
</feature>
<feature type="compositionally biased region" description="Low complexity" evidence="1">
    <location>
        <begin position="1727"/>
        <end position="1744"/>
    </location>
</feature>
<dbReference type="VEuPathDB" id="TriTrypDB:LDHU3_24.1580"/>
<dbReference type="GO" id="GO:0016197">
    <property type="term" value="P:endosomal transport"/>
    <property type="evidence" value="ECO:0007669"/>
    <property type="project" value="TreeGrafter"/>
</dbReference>
<dbReference type="InterPro" id="IPR027307">
    <property type="entry name" value="WASH7"/>
</dbReference>
<feature type="region of interest" description="Disordered" evidence="1">
    <location>
        <begin position="1727"/>
        <end position="1765"/>
    </location>
</feature>
<feature type="transmembrane region" description="Helical" evidence="2">
    <location>
        <begin position="6"/>
        <end position="27"/>
    </location>
</feature>
<evidence type="ECO:0000259" key="5">
    <source>
        <dbReference type="Pfam" id="PF14746"/>
    </source>
</evidence>
<feature type="domain" description="WASH complex subunit 7 central" evidence="3">
    <location>
        <begin position="1168"/>
        <end position="1517"/>
    </location>
</feature>